<dbReference type="NCBIfam" id="TIGR00728">
    <property type="entry name" value="OPT_sfam"/>
    <property type="match status" value="1"/>
</dbReference>
<keyword evidence="4 7" id="KW-0812">Transmembrane</keyword>
<dbReference type="Proteomes" id="UP000245591">
    <property type="component" value="Unassembled WGS sequence"/>
</dbReference>
<evidence type="ECO:0000256" key="7">
    <source>
        <dbReference type="SAM" id="Phobius"/>
    </source>
</evidence>
<feature type="transmembrane region" description="Helical" evidence="7">
    <location>
        <begin position="140"/>
        <end position="161"/>
    </location>
</feature>
<keyword evidence="11" id="KW-1185">Reference proteome</keyword>
<dbReference type="PANTHER" id="PTHR31645:SF0">
    <property type="entry name" value="OLIGOPEPTIDE TRANSPORTER YGL114W-RELATED"/>
    <property type="match status" value="1"/>
</dbReference>
<comment type="similarity">
    <text evidence="2">Belongs to the oligopeptide OPT transporter family.</text>
</comment>
<keyword evidence="6 7" id="KW-0472">Membrane</keyword>
<evidence type="ECO:0000313" key="10">
    <source>
        <dbReference type="EMBL" id="PVZ98286.1"/>
    </source>
</evidence>
<organism evidence="9 11">
    <name type="scientific">Smittium angustum</name>
    <dbReference type="NCBI Taxonomy" id="133377"/>
    <lineage>
        <taxon>Eukaryota</taxon>
        <taxon>Fungi</taxon>
        <taxon>Fungi incertae sedis</taxon>
        <taxon>Zoopagomycota</taxon>
        <taxon>Kickxellomycotina</taxon>
        <taxon>Harpellomycetes</taxon>
        <taxon>Harpellales</taxon>
        <taxon>Legeriomycetaceae</taxon>
        <taxon>Smittium</taxon>
    </lineage>
</organism>
<feature type="chain" id="PRO_5044580833" evidence="8">
    <location>
        <begin position="20"/>
        <end position="255"/>
    </location>
</feature>
<gene>
    <name evidence="10" type="ORF">BB558_005714</name>
    <name evidence="9" type="ORF">BB558_007520</name>
</gene>
<evidence type="ECO:0000256" key="5">
    <source>
        <dbReference type="ARBA" id="ARBA00022989"/>
    </source>
</evidence>
<evidence type="ECO:0000256" key="3">
    <source>
        <dbReference type="ARBA" id="ARBA00022448"/>
    </source>
</evidence>
<keyword evidence="3" id="KW-0813">Transport</keyword>
<proteinExistence type="inferred from homology"/>
<dbReference type="GO" id="GO:0035673">
    <property type="term" value="F:oligopeptide transmembrane transporter activity"/>
    <property type="evidence" value="ECO:0007669"/>
    <property type="project" value="InterPro"/>
</dbReference>
<feature type="transmembrane region" description="Helical" evidence="7">
    <location>
        <begin position="228"/>
        <end position="250"/>
    </location>
</feature>
<keyword evidence="8" id="KW-0732">Signal</keyword>
<dbReference type="GO" id="GO:0000329">
    <property type="term" value="C:fungal-type vacuole membrane"/>
    <property type="evidence" value="ECO:0007669"/>
    <property type="project" value="TreeGrafter"/>
</dbReference>
<evidence type="ECO:0000256" key="1">
    <source>
        <dbReference type="ARBA" id="ARBA00004141"/>
    </source>
</evidence>
<evidence type="ECO:0000313" key="9">
    <source>
        <dbReference type="EMBL" id="PVZ96558.1"/>
    </source>
</evidence>
<dbReference type="PANTHER" id="PTHR31645">
    <property type="entry name" value="OLIGOPEPTIDE TRANSPORTER YGL114W-RELATED"/>
    <property type="match status" value="1"/>
</dbReference>
<name>A0A2U1IUS8_SMIAN</name>
<dbReference type="Pfam" id="PF03169">
    <property type="entry name" value="OPT"/>
    <property type="match status" value="1"/>
</dbReference>
<dbReference type="AlphaFoldDB" id="A0A2U1IUS8"/>
<comment type="subcellular location">
    <subcellularLocation>
        <location evidence="1">Membrane</location>
        <topology evidence="1">Multi-pass membrane protein</topology>
    </subcellularLocation>
</comment>
<dbReference type="InterPro" id="IPR045035">
    <property type="entry name" value="YSL-like"/>
</dbReference>
<reference evidence="9 11" key="1">
    <citation type="journal article" date="2018" name="MBio">
        <title>Comparative Genomics Reveals the Core Gene Toolbox for the Fungus-Insect Symbiosis.</title>
        <authorList>
            <person name="Wang Y."/>
            <person name="Stata M."/>
            <person name="Wang W."/>
            <person name="Stajich J.E."/>
            <person name="White M.M."/>
            <person name="Moncalvo J.M."/>
        </authorList>
    </citation>
    <scope>NUCLEOTIDE SEQUENCE [LARGE SCALE GENOMIC DNA]</scope>
    <source>
        <strain evidence="9 11">AUS-126-30</strain>
    </source>
</reference>
<evidence type="ECO:0000256" key="2">
    <source>
        <dbReference type="ARBA" id="ARBA00008807"/>
    </source>
</evidence>
<dbReference type="InterPro" id="IPR004813">
    <property type="entry name" value="OPT"/>
</dbReference>
<dbReference type="EMBL" id="MBFU01001256">
    <property type="protein sequence ID" value="PVZ96558.1"/>
    <property type="molecule type" value="Genomic_DNA"/>
</dbReference>
<feature type="signal peptide" evidence="8">
    <location>
        <begin position="1"/>
        <end position="19"/>
    </location>
</feature>
<protein>
    <submittedName>
        <fullName evidence="9">Uncharacterized protein</fullName>
    </submittedName>
</protein>
<dbReference type="EMBL" id="MBFU01000566">
    <property type="protein sequence ID" value="PVZ98286.1"/>
    <property type="molecule type" value="Genomic_DNA"/>
</dbReference>
<evidence type="ECO:0000256" key="8">
    <source>
        <dbReference type="SAM" id="SignalP"/>
    </source>
</evidence>
<evidence type="ECO:0000256" key="4">
    <source>
        <dbReference type="ARBA" id="ARBA00022692"/>
    </source>
</evidence>
<evidence type="ECO:0000256" key="6">
    <source>
        <dbReference type="ARBA" id="ARBA00023136"/>
    </source>
</evidence>
<feature type="transmembrane region" description="Helical" evidence="7">
    <location>
        <begin position="85"/>
        <end position="103"/>
    </location>
</feature>
<keyword evidence="5 7" id="KW-1133">Transmembrane helix</keyword>
<feature type="transmembrane region" description="Helical" evidence="7">
    <location>
        <begin position="191"/>
        <end position="208"/>
    </location>
</feature>
<sequence length="255" mass="27884">MSIIAVVLACVLAVLSVRALGKTDLNPVSGIGKISQIIFAYLMPKNIIGNLVAGAIAEAGAMQSGDLMQDLKTGQLIEASPRAQFYAQFIGSIFSVFISAYAYKIYTKLYEIPGPVFRVPASHIWLDMARLVNGQSLPDYVLPFGYTFGVIFGTVVILQGFTSFDRNVSWFSSFSGMAFATGIYNTPDFTLARFFGALSVEIFIYFYTKEIGPAIPSYIFAERQNLMTYIIVVASGFVLGEGATAFRILLIKFVI</sequence>
<evidence type="ECO:0000313" key="11">
    <source>
        <dbReference type="Proteomes" id="UP000245591"/>
    </source>
</evidence>
<comment type="caution">
    <text evidence="9">The sequence shown here is derived from an EMBL/GenBank/DDBJ whole genome shotgun (WGS) entry which is preliminary data.</text>
</comment>
<accession>A0A2U1IUS8</accession>